<accession>A0ABT8DC36</accession>
<dbReference type="GO" id="GO:0005524">
    <property type="term" value="F:ATP binding"/>
    <property type="evidence" value="ECO:0007669"/>
    <property type="project" value="UniProtKB-KW"/>
</dbReference>
<evidence type="ECO:0000256" key="1">
    <source>
        <dbReference type="ARBA" id="ARBA00005417"/>
    </source>
</evidence>
<dbReference type="Gene3D" id="2.40.50.100">
    <property type="match status" value="1"/>
</dbReference>
<evidence type="ECO:0000256" key="5">
    <source>
        <dbReference type="ARBA" id="ARBA00022840"/>
    </source>
</evidence>
<keyword evidence="10" id="KW-1185">Reference proteome</keyword>
<keyword evidence="2" id="KW-0813">Transport</keyword>
<dbReference type="SUPFAM" id="SSF50331">
    <property type="entry name" value="MOP-like"/>
    <property type="match status" value="1"/>
</dbReference>
<keyword evidence="4" id="KW-0547">Nucleotide-binding</keyword>
<dbReference type="Pfam" id="PF00005">
    <property type="entry name" value="ABC_tran"/>
    <property type="match status" value="1"/>
</dbReference>
<evidence type="ECO:0000256" key="3">
    <source>
        <dbReference type="ARBA" id="ARBA00022475"/>
    </source>
</evidence>
<dbReference type="InterPro" id="IPR017871">
    <property type="entry name" value="ABC_transporter-like_CS"/>
</dbReference>
<dbReference type="InterPro" id="IPR003593">
    <property type="entry name" value="AAA+_ATPase"/>
</dbReference>
<gene>
    <name evidence="9" type="ORF">QWZ10_23480</name>
</gene>
<evidence type="ECO:0000259" key="8">
    <source>
        <dbReference type="PROSITE" id="PS50893"/>
    </source>
</evidence>
<dbReference type="RefSeq" id="WP_377687339.1">
    <property type="nucleotide sequence ID" value="NZ_JBHMDZ010000044.1"/>
</dbReference>
<feature type="domain" description="ABC transporter" evidence="8">
    <location>
        <begin position="4"/>
        <end position="234"/>
    </location>
</feature>
<dbReference type="InterPro" id="IPR027417">
    <property type="entry name" value="P-loop_NTPase"/>
</dbReference>
<keyword evidence="6" id="KW-1278">Translocase</keyword>
<keyword evidence="7" id="KW-0472">Membrane</keyword>
<dbReference type="PANTHER" id="PTHR43875:SF15">
    <property type="entry name" value="TREHALOSE IMPORT ATP-BINDING PROTEIN SUGC"/>
    <property type="match status" value="1"/>
</dbReference>
<proteinExistence type="inferred from homology"/>
<reference evidence="10" key="1">
    <citation type="journal article" date="2019" name="Int. J. Syst. Evol. Microbiol.">
        <title>The Global Catalogue of Microorganisms (GCM) 10K type strain sequencing project: providing services to taxonomists for standard genome sequencing and annotation.</title>
        <authorList>
            <consortium name="The Broad Institute Genomics Platform"/>
            <consortium name="The Broad Institute Genome Sequencing Center for Infectious Disease"/>
            <person name="Wu L."/>
            <person name="Ma J."/>
        </authorList>
    </citation>
    <scope>NUCLEOTIDE SEQUENCE [LARGE SCALE GENOMIC DNA]</scope>
    <source>
        <strain evidence="10">CECT 8482</strain>
    </source>
</reference>
<evidence type="ECO:0000256" key="4">
    <source>
        <dbReference type="ARBA" id="ARBA00022741"/>
    </source>
</evidence>
<comment type="similarity">
    <text evidence="1">Belongs to the ABC transporter superfamily.</text>
</comment>
<dbReference type="EMBL" id="JAUFRC010000003">
    <property type="protein sequence ID" value="MDN3713999.1"/>
    <property type="molecule type" value="Genomic_DNA"/>
</dbReference>
<dbReference type="PANTHER" id="PTHR43875">
    <property type="entry name" value="MALTODEXTRIN IMPORT ATP-BINDING PROTEIN MSMX"/>
    <property type="match status" value="1"/>
</dbReference>
<keyword evidence="5 9" id="KW-0067">ATP-binding</keyword>
<dbReference type="InterPro" id="IPR003439">
    <property type="entry name" value="ABC_transporter-like_ATP-bd"/>
</dbReference>
<organism evidence="9 10">
    <name type="scientific">Paracoccus cavernae</name>
    <dbReference type="NCBI Taxonomy" id="1571207"/>
    <lineage>
        <taxon>Bacteria</taxon>
        <taxon>Pseudomonadati</taxon>
        <taxon>Pseudomonadota</taxon>
        <taxon>Alphaproteobacteria</taxon>
        <taxon>Rhodobacterales</taxon>
        <taxon>Paracoccaceae</taxon>
        <taxon>Paracoccus</taxon>
    </lineage>
</organism>
<sequence>MSSLSIQSLTKSYGELTIVKSVSLDVAEGEFLSLLGPSGCGKTTILRMVAGLLPPSGGRIIIGGKDVTTLPPNKRDIGLVFQSYALFPQMTVFDNIAFGLRRQGVKGTELDRRVMEALDQVRLTQMRDRYPRQLSGGQQQRVALARSIAPKPGILLFDEPLSNLDAQLREEMQIEIKRLQTELRLTSVFVTHDQHEAMSLSDRICLLEQGAIQQIGTPEEIYFTPANGFVAGFVGSPNKLSGRVSGGRLHLAEGLSFSHAAEGFADGTPVTARIRQEDVAVAASGASSSMANSAVGASAVPARIAMRIFEGASVQLVLSLAGGTEILARIGSRAPLASFPEGSEVLVFIAPDRIHLSQAEG</sequence>
<dbReference type="Gene3D" id="3.40.50.300">
    <property type="entry name" value="P-loop containing nucleotide triphosphate hydrolases"/>
    <property type="match status" value="1"/>
</dbReference>
<protein>
    <submittedName>
        <fullName evidence="9">ABC transporter ATP-binding protein</fullName>
    </submittedName>
</protein>
<dbReference type="InterPro" id="IPR013611">
    <property type="entry name" value="Transp-assoc_OB_typ2"/>
</dbReference>
<evidence type="ECO:0000313" key="10">
    <source>
        <dbReference type="Proteomes" id="UP001243846"/>
    </source>
</evidence>
<dbReference type="PROSITE" id="PS50893">
    <property type="entry name" value="ABC_TRANSPORTER_2"/>
    <property type="match status" value="1"/>
</dbReference>
<keyword evidence="3" id="KW-1003">Cell membrane</keyword>
<dbReference type="SMART" id="SM00382">
    <property type="entry name" value="AAA"/>
    <property type="match status" value="1"/>
</dbReference>
<dbReference type="Proteomes" id="UP001243846">
    <property type="component" value="Unassembled WGS sequence"/>
</dbReference>
<evidence type="ECO:0000256" key="6">
    <source>
        <dbReference type="ARBA" id="ARBA00022967"/>
    </source>
</evidence>
<name>A0ABT8DC36_9RHOB</name>
<dbReference type="PROSITE" id="PS00211">
    <property type="entry name" value="ABC_TRANSPORTER_1"/>
    <property type="match status" value="1"/>
</dbReference>
<comment type="caution">
    <text evidence="9">The sequence shown here is derived from an EMBL/GenBank/DDBJ whole genome shotgun (WGS) entry which is preliminary data.</text>
</comment>
<evidence type="ECO:0000256" key="7">
    <source>
        <dbReference type="ARBA" id="ARBA00023136"/>
    </source>
</evidence>
<dbReference type="InterPro" id="IPR008995">
    <property type="entry name" value="Mo/tungstate-bd_C_term_dom"/>
</dbReference>
<dbReference type="InterPro" id="IPR047641">
    <property type="entry name" value="ABC_transpr_MalK/UgpC-like"/>
</dbReference>
<dbReference type="SUPFAM" id="SSF52540">
    <property type="entry name" value="P-loop containing nucleoside triphosphate hydrolases"/>
    <property type="match status" value="1"/>
</dbReference>
<evidence type="ECO:0000313" key="9">
    <source>
        <dbReference type="EMBL" id="MDN3713999.1"/>
    </source>
</evidence>
<dbReference type="Pfam" id="PF08402">
    <property type="entry name" value="TOBE_2"/>
    <property type="match status" value="1"/>
</dbReference>
<evidence type="ECO:0000256" key="2">
    <source>
        <dbReference type="ARBA" id="ARBA00022448"/>
    </source>
</evidence>